<keyword evidence="1" id="KW-0479">Metal-binding</keyword>
<dbReference type="GO" id="GO:0016925">
    <property type="term" value="P:protein sumoylation"/>
    <property type="evidence" value="ECO:0007669"/>
    <property type="project" value="TreeGrafter"/>
</dbReference>
<feature type="compositionally biased region" description="Polar residues" evidence="5">
    <location>
        <begin position="1"/>
        <end position="10"/>
    </location>
</feature>
<dbReference type="Proteomes" id="UP000092444">
    <property type="component" value="Unassembled WGS sequence"/>
</dbReference>
<feature type="compositionally biased region" description="Polar residues" evidence="5">
    <location>
        <begin position="346"/>
        <end position="375"/>
    </location>
</feature>
<evidence type="ECO:0000256" key="3">
    <source>
        <dbReference type="ARBA" id="ARBA00022833"/>
    </source>
</evidence>
<feature type="compositionally biased region" description="Basic and acidic residues" evidence="5">
    <location>
        <begin position="333"/>
        <end position="345"/>
    </location>
</feature>
<accession>A0A1B0FBC3</accession>
<dbReference type="EMBL" id="CCAG010005996">
    <property type="status" value="NOT_ANNOTATED_CDS"/>
    <property type="molecule type" value="Genomic_DNA"/>
</dbReference>
<sequence>MASKITNLGKNRSRISPYPDHQSPAFRRRADSLYAQLKEFRVPSKAKFLYSTIHAYSERSSMQNIAEEECNIPSDEILSCKTIEFECPKNIPYVDASAKFERNISQEEYNIPSDEILSCKTTDFEWPGNIPYGDSSAKFERNISREKYNIPSDEILSCKTTEFDCPENILFGDSSALGPTKIGSGSDIKSDDVMHTDGMYCGAYTIMLPNEPIESYIDHQTQTSSMDINFQNAFHQETCSTENTAWSDIADGSSSDNGASSVLSRSSSVCSDSVLQADSEHHAAGPVLCVKPDESYVNALINAPSMDANLQNVSQQQFGSMGTNVTLPIENNDNLRTDSTSKRVSSENSPCEDSIAEDQNNTKPSSDNIYPGSIASNASPTAQSTFYEDHSNVQTSLASTNANSQCVLTQAYDVLYMPLPVATPYVHADIGVSGDVYGFKNIPQEDPGKYFDSSSHFSQQSISNLDLQGTINIAGGKLPGRMEEAPLNTSAVYENVRPHSGNPMHLLIPNPSEQIRQTNASVKEMTFTMPMDEGPSAMLMRINISRQLHSSRRIFHLGPGQYKMLMSRSDLEIQLKCLRVERKKIGVAWPQSVSICVNDKPLGNEYVECTQRDKASFYFKLLCHLGDNTLKFKFSPNASKFSFGVQIVKRVSLEQAVQRLCEFNLLSLARSISLIKKNFVKGVYDQNLINESPKACIGDRSNTIQGKRIKVSFICRLLGSKMQTPARGVTCKHLQCFDLATYLRTNYKDEMWRCPECDEYAPIERLEIDEFYKFLLTTLKTSNVKEVIIDSLVNWWPVFDDKMENNNKGGNGLFIPNCNNILIASDSNIDNAKCVHKEG</sequence>
<evidence type="ECO:0000313" key="8">
    <source>
        <dbReference type="Proteomes" id="UP000092444"/>
    </source>
</evidence>
<dbReference type="InterPro" id="IPR004181">
    <property type="entry name" value="Znf_MIZ"/>
</dbReference>
<evidence type="ECO:0000259" key="6">
    <source>
        <dbReference type="PROSITE" id="PS51044"/>
    </source>
</evidence>
<dbReference type="PROSITE" id="PS51044">
    <property type="entry name" value="ZF_SP_RING"/>
    <property type="match status" value="1"/>
</dbReference>
<keyword evidence="2 4" id="KW-0863">Zinc-finger</keyword>
<dbReference type="PANTHER" id="PTHR10782:SF4">
    <property type="entry name" value="TONALLI, ISOFORM E"/>
    <property type="match status" value="1"/>
</dbReference>
<dbReference type="GO" id="GO:0061665">
    <property type="term" value="F:SUMO ligase activity"/>
    <property type="evidence" value="ECO:0007669"/>
    <property type="project" value="TreeGrafter"/>
</dbReference>
<evidence type="ECO:0000256" key="1">
    <source>
        <dbReference type="ARBA" id="ARBA00022723"/>
    </source>
</evidence>
<dbReference type="GO" id="GO:0008270">
    <property type="term" value="F:zinc ion binding"/>
    <property type="evidence" value="ECO:0007669"/>
    <property type="project" value="UniProtKB-KW"/>
</dbReference>
<dbReference type="Pfam" id="PF25527">
    <property type="entry name" value="GBD-like_ZMIZ1_ZMIZ2"/>
    <property type="match status" value="1"/>
</dbReference>
<keyword evidence="8" id="KW-1185">Reference proteome</keyword>
<protein>
    <recommendedName>
        <fullName evidence="6">SP-RING-type domain-containing protein</fullName>
    </recommendedName>
</protein>
<dbReference type="PANTHER" id="PTHR10782">
    <property type="entry name" value="ZINC FINGER MIZ DOMAIN-CONTAINING PROTEIN"/>
    <property type="match status" value="1"/>
</dbReference>
<dbReference type="GO" id="GO:0000785">
    <property type="term" value="C:chromatin"/>
    <property type="evidence" value="ECO:0007669"/>
    <property type="project" value="TreeGrafter"/>
</dbReference>
<dbReference type="InterPro" id="IPR057847">
    <property type="entry name" value="ZMIZ1/ZMIZ2_GBD-like"/>
</dbReference>
<organism evidence="7 8">
    <name type="scientific">Glossina morsitans morsitans</name>
    <name type="common">Savannah tsetse fly</name>
    <dbReference type="NCBI Taxonomy" id="37546"/>
    <lineage>
        <taxon>Eukaryota</taxon>
        <taxon>Metazoa</taxon>
        <taxon>Ecdysozoa</taxon>
        <taxon>Arthropoda</taxon>
        <taxon>Hexapoda</taxon>
        <taxon>Insecta</taxon>
        <taxon>Pterygota</taxon>
        <taxon>Neoptera</taxon>
        <taxon>Endopterygota</taxon>
        <taxon>Diptera</taxon>
        <taxon>Brachycera</taxon>
        <taxon>Muscomorpha</taxon>
        <taxon>Hippoboscoidea</taxon>
        <taxon>Glossinidae</taxon>
        <taxon>Glossina</taxon>
    </lineage>
</organism>
<evidence type="ECO:0000313" key="7">
    <source>
        <dbReference type="EnsemblMetazoa" id="GMOY000827-PA"/>
    </source>
</evidence>
<feature type="region of interest" description="Disordered" evidence="5">
    <location>
        <begin position="324"/>
        <end position="375"/>
    </location>
</feature>
<dbReference type="GO" id="GO:0006357">
    <property type="term" value="P:regulation of transcription by RNA polymerase II"/>
    <property type="evidence" value="ECO:0007669"/>
    <property type="project" value="TreeGrafter"/>
</dbReference>
<feature type="region of interest" description="Disordered" evidence="5">
    <location>
        <begin position="1"/>
        <end position="24"/>
    </location>
</feature>
<dbReference type="VEuPathDB" id="VectorBase:GMOY000827"/>
<dbReference type="GO" id="GO:0003712">
    <property type="term" value="F:transcription coregulator activity"/>
    <property type="evidence" value="ECO:0007669"/>
    <property type="project" value="TreeGrafter"/>
</dbReference>
<keyword evidence="3" id="KW-0862">Zinc</keyword>
<feature type="domain" description="SP-RING-type" evidence="6">
    <location>
        <begin position="698"/>
        <end position="781"/>
    </location>
</feature>
<dbReference type="AlphaFoldDB" id="A0A1B0FBC3"/>
<dbReference type="STRING" id="37546.A0A1B0FBC3"/>
<dbReference type="Pfam" id="PF02891">
    <property type="entry name" value="zf-MIZ"/>
    <property type="match status" value="1"/>
</dbReference>
<reference evidence="7" key="1">
    <citation type="submission" date="2020-05" db="UniProtKB">
        <authorList>
            <consortium name="EnsemblMetazoa"/>
        </authorList>
    </citation>
    <scope>IDENTIFICATION</scope>
    <source>
        <strain evidence="7">Yale</strain>
    </source>
</reference>
<dbReference type="InterPro" id="IPR013083">
    <property type="entry name" value="Znf_RING/FYVE/PHD"/>
</dbReference>
<evidence type="ECO:0000256" key="5">
    <source>
        <dbReference type="SAM" id="MobiDB-lite"/>
    </source>
</evidence>
<evidence type="ECO:0000256" key="4">
    <source>
        <dbReference type="PROSITE-ProRule" id="PRU00452"/>
    </source>
</evidence>
<dbReference type="Gene3D" id="3.30.40.10">
    <property type="entry name" value="Zinc/RING finger domain, C3HC4 (zinc finger)"/>
    <property type="match status" value="1"/>
</dbReference>
<evidence type="ECO:0000256" key="2">
    <source>
        <dbReference type="ARBA" id="ARBA00022771"/>
    </source>
</evidence>
<proteinExistence type="predicted"/>
<dbReference type="EnsemblMetazoa" id="GMOY000827-RA">
    <property type="protein sequence ID" value="GMOY000827-PA"/>
    <property type="gene ID" value="GMOY000827"/>
</dbReference>
<name>A0A1B0FBC3_GLOMM</name>
<dbReference type="CDD" id="cd16650">
    <property type="entry name" value="SP-RING_PIAS-like"/>
    <property type="match status" value="1"/>
</dbReference>